<dbReference type="PANTHER" id="PTHR47161">
    <property type="entry name" value="LYMPHOID-SPECIFIC HELICASE"/>
    <property type="match status" value="1"/>
</dbReference>
<organism evidence="2">
    <name type="scientific">Magallana gigas</name>
    <name type="common">Pacific oyster</name>
    <name type="synonym">Crassostrea gigas</name>
    <dbReference type="NCBI Taxonomy" id="29159"/>
    <lineage>
        <taxon>Eukaryota</taxon>
        <taxon>Metazoa</taxon>
        <taxon>Spiralia</taxon>
        <taxon>Lophotrochozoa</taxon>
        <taxon>Mollusca</taxon>
        <taxon>Bivalvia</taxon>
        <taxon>Autobranchia</taxon>
        <taxon>Pteriomorphia</taxon>
        <taxon>Ostreida</taxon>
        <taxon>Ostreoidea</taxon>
        <taxon>Ostreidae</taxon>
        <taxon>Magallana</taxon>
    </lineage>
</organism>
<dbReference type="HOGENOM" id="CLU_887301_0_0_1"/>
<dbReference type="SUPFAM" id="SSF56487">
    <property type="entry name" value="SRCR-like"/>
    <property type="match status" value="1"/>
</dbReference>
<dbReference type="SMART" id="SM00202">
    <property type="entry name" value="SR"/>
    <property type="match status" value="1"/>
</dbReference>
<comment type="caution">
    <text evidence="1">Lacks conserved residue(s) required for the propagation of feature annotation.</text>
</comment>
<evidence type="ECO:0000313" key="2">
    <source>
        <dbReference type="EMBL" id="EKC33241.1"/>
    </source>
</evidence>
<gene>
    <name evidence="2" type="ORF">CGI_10022218</name>
</gene>
<evidence type="ECO:0000256" key="1">
    <source>
        <dbReference type="PROSITE-ProRule" id="PRU00196"/>
    </source>
</evidence>
<keyword evidence="2" id="KW-0378">Hydrolase</keyword>
<dbReference type="PANTHER" id="PTHR47161:SF1">
    <property type="entry name" value="LYMPHOID-SPECIFIC HELICASE"/>
    <property type="match status" value="1"/>
</dbReference>
<keyword evidence="2" id="KW-0547">Nucleotide-binding</keyword>
<feature type="non-terminal residue" evidence="2">
    <location>
        <position position="1"/>
    </location>
</feature>
<accession>K1RGI9</accession>
<dbReference type="SUPFAM" id="SSF52540">
    <property type="entry name" value="P-loop containing nucleoside triphosphate hydrolases"/>
    <property type="match status" value="1"/>
</dbReference>
<dbReference type="PROSITE" id="PS00420">
    <property type="entry name" value="SRCR_1"/>
    <property type="match status" value="1"/>
</dbReference>
<keyword evidence="2" id="KW-0347">Helicase</keyword>
<dbReference type="GO" id="GO:0005721">
    <property type="term" value="C:pericentric heterochromatin"/>
    <property type="evidence" value="ECO:0007669"/>
    <property type="project" value="TreeGrafter"/>
</dbReference>
<dbReference type="GO" id="GO:0016020">
    <property type="term" value="C:membrane"/>
    <property type="evidence" value="ECO:0007669"/>
    <property type="project" value="InterPro"/>
</dbReference>
<dbReference type="Pfam" id="PF00530">
    <property type="entry name" value="SRCR"/>
    <property type="match status" value="1"/>
</dbReference>
<protein>
    <submittedName>
        <fullName evidence="2">Lymphocyte-specific helicase</fullName>
    </submittedName>
</protein>
<dbReference type="AlphaFoldDB" id="K1RGI9"/>
<dbReference type="GO" id="GO:0003682">
    <property type="term" value="F:chromatin binding"/>
    <property type="evidence" value="ECO:0007669"/>
    <property type="project" value="TreeGrafter"/>
</dbReference>
<dbReference type="InterPro" id="IPR001190">
    <property type="entry name" value="SRCR"/>
</dbReference>
<proteinExistence type="predicted"/>
<dbReference type="GO" id="GO:0006346">
    <property type="term" value="P:DNA methylation-dependent constitutive heterochromatin formation"/>
    <property type="evidence" value="ECO:0007669"/>
    <property type="project" value="TreeGrafter"/>
</dbReference>
<dbReference type="InterPro" id="IPR036772">
    <property type="entry name" value="SRCR-like_dom_sf"/>
</dbReference>
<sequence>IRLAGGDSNSGRVEVLYLGQWGTVCDDNFDINAAKVVCRMLGKATCAKSQCRSIGQRKRPLVNIKMDSISDLLEDIVKECGGLGKFQAILLVIMFGTKVTVTWSMLMMTFGGATPDWWCNMHNVTSSSGQNKMSNFSTMQLLKQCAPPANISGSCDSRSYSSDMNTLVSENPQCDLQAQDRCHRIGQSKPVVIYRLVTTNTIDQRIVERAAAKRKLEKMVIHKGRFKSGMENFSDKCKPLSPQELMELLKAKDHENEVKDVDNLSKEALDSLLDRSDLYAKWKDQEEAHKSHEQRTKAVLINSVSEIEITAMID</sequence>
<dbReference type="GO" id="GO:0031508">
    <property type="term" value="P:pericentric heterochromatin formation"/>
    <property type="evidence" value="ECO:0007669"/>
    <property type="project" value="TreeGrafter"/>
</dbReference>
<dbReference type="GO" id="GO:0004386">
    <property type="term" value="F:helicase activity"/>
    <property type="evidence" value="ECO:0007669"/>
    <property type="project" value="UniProtKB-KW"/>
</dbReference>
<reference evidence="2" key="1">
    <citation type="journal article" date="2012" name="Nature">
        <title>The oyster genome reveals stress adaptation and complexity of shell formation.</title>
        <authorList>
            <person name="Zhang G."/>
            <person name="Fang X."/>
            <person name="Guo X."/>
            <person name="Li L."/>
            <person name="Luo R."/>
            <person name="Xu F."/>
            <person name="Yang P."/>
            <person name="Zhang L."/>
            <person name="Wang X."/>
            <person name="Qi H."/>
            <person name="Xiong Z."/>
            <person name="Que H."/>
            <person name="Xie Y."/>
            <person name="Holland P.W."/>
            <person name="Paps J."/>
            <person name="Zhu Y."/>
            <person name="Wu F."/>
            <person name="Chen Y."/>
            <person name="Wang J."/>
            <person name="Peng C."/>
            <person name="Meng J."/>
            <person name="Yang L."/>
            <person name="Liu J."/>
            <person name="Wen B."/>
            <person name="Zhang N."/>
            <person name="Huang Z."/>
            <person name="Zhu Q."/>
            <person name="Feng Y."/>
            <person name="Mount A."/>
            <person name="Hedgecock D."/>
            <person name="Xu Z."/>
            <person name="Liu Y."/>
            <person name="Domazet-Loso T."/>
            <person name="Du Y."/>
            <person name="Sun X."/>
            <person name="Zhang S."/>
            <person name="Liu B."/>
            <person name="Cheng P."/>
            <person name="Jiang X."/>
            <person name="Li J."/>
            <person name="Fan D."/>
            <person name="Wang W."/>
            <person name="Fu W."/>
            <person name="Wang T."/>
            <person name="Wang B."/>
            <person name="Zhang J."/>
            <person name="Peng Z."/>
            <person name="Li Y."/>
            <person name="Li N."/>
            <person name="Wang J."/>
            <person name="Chen M."/>
            <person name="He Y."/>
            <person name="Tan F."/>
            <person name="Song X."/>
            <person name="Zheng Q."/>
            <person name="Huang R."/>
            <person name="Yang H."/>
            <person name="Du X."/>
            <person name="Chen L."/>
            <person name="Yang M."/>
            <person name="Gaffney P.M."/>
            <person name="Wang S."/>
            <person name="Luo L."/>
            <person name="She Z."/>
            <person name="Ming Y."/>
            <person name="Huang W."/>
            <person name="Zhang S."/>
            <person name="Huang B."/>
            <person name="Zhang Y."/>
            <person name="Qu T."/>
            <person name="Ni P."/>
            <person name="Miao G."/>
            <person name="Wang J."/>
            <person name="Wang Q."/>
            <person name="Steinberg C.E."/>
            <person name="Wang H."/>
            <person name="Li N."/>
            <person name="Qian L."/>
            <person name="Zhang G."/>
            <person name="Li Y."/>
            <person name="Yang H."/>
            <person name="Liu X."/>
            <person name="Wang J."/>
            <person name="Yin Y."/>
            <person name="Wang J."/>
        </authorList>
    </citation>
    <scope>NUCLEOTIDE SEQUENCE [LARGE SCALE GENOMIC DNA]</scope>
    <source>
        <strain evidence="2">05x7-T-G4-1.051#20</strain>
    </source>
</reference>
<dbReference type="PROSITE" id="PS50287">
    <property type="entry name" value="SRCR_2"/>
    <property type="match status" value="1"/>
</dbReference>
<dbReference type="EMBL" id="JH816213">
    <property type="protein sequence ID" value="EKC33241.1"/>
    <property type="molecule type" value="Genomic_DNA"/>
</dbReference>
<dbReference type="GO" id="GO:0005634">
    <property type="term" value="C:nucleus"/>
    <property type="evidence" value="ECO:0007669"/>
    <property type="project" value="TreeGrafter"/>
</dbReference>
<dbReference type="GO" id="GO:0044027">
    <property type="term" value="P:negative regulation of gene expression via chromosomal CpG island methylation"/>
    <property type="evidence" value="ECO:0007669"/>
    <property type="project" value="TreeGrafter"/>
</dbReference>
<dbReference type="InterPro" id="IPR027417">
    <property type="entry name" value="P-loop_NTPase"/>
</dbReference>
<dbReference type="Gene3D" id="3.40.50.300">
    <property type="entry name" value="P-loop containing nucleotide triphosphate hydrolases"/>
    <property type="match status" value="1"/>
</dbReference>
<keyword evidence="2" id="KW-0067">ATP-binding</keyword>
<dbReference type="InParanoid" id="K1RGI9"/>
<dbReference type="Gene3D" id="3.10.250.10">
    <property type="entry name" value="SRCR-like domain"/>
    <property type="match status" value="1"/>
</dbReference>
<dbReference type="PRINTS" id="PR00258">
    <property type="entry name" value="SPERACTRCPTR"/>
</dbReference>
<name>K1RGI9_MAGGI</name>